<dbReference type="InterPro" id="IPR009936">
    <property type="entry name" value="DUF1468"/>
</dbReference>
<dbReference type="EMBL" id="CP033433">
    <property type="protein sequence ID" value="AYQ71920.1"/>
    <property type="molecule type" value="Genomic_DNA"/>
</dbReference>
<evidence type="ECO:0000256" key="1">
    <source>
        <dbReference type="SAM" id="Phobius"/>
    </source>
</evidence>
<accession>A0A3G3JUJ9</accession>
<dbReference type="AlphaFoldDB" id="A0A3G3JUJ9"/>
<protein>
    <submittedName>
        <fullName evidence="3">Tripartite tricarboxylate transporter TctB family protein</fullName>
    </submittedName>
</protein>
<sequence>MNKTFDRFASVAFLAIGTLFVIESRKISESAYGSNVGPDIFPMYLGVILVLLSLRLFYETFRYRTDGKAEKEKLDYKRFSVILGAAILYAYFLEDIGYVISTFLFLVIGFQTMQKGKLWVSAVISALFTLVVYFVFVEVLKGSLPGFPSWLGLS</sequence>
<dbReference type="Proteomes" id="UP000269097">
    <property type="component" value="Chromosome"/>
</dbReference>
<feature type="transmembrane region" description="Helical" evidence="1">
    <location>
        <begin position="79"/>
        <end position="106"/>
    </location>
</feature>
<evidence type="ECO:0000313" key="3">
    <source>
        <dbReference type="EMBL" id="AYQ71920.1"/>
    </source>
</evidence>
<dbReference type="Pfam" id="PF07331">
    <property type="entry name" value="TctB"/>
    <property type="match status" value="1"/>
</dbReference>
<name>A0A3G3JUJ9_9BACL</name>
<evidence type="ECO:0000313" key="4">
    <source>
        <dbReference type="Proteomes" id="UP000269097"/>
    </source>
</evidence>
<dbReference type="RefSeq" id="WP_123039981.1">
    <property type="nucleotide sequence ID" value="NZ_CP033433.1"/>
</dbReference>
<feature type="transmembrane region" description="Helical" evidence="1">
    <location>
        <begin position="40"/>
        <end position="58"/>
    </location>
</feature>
<keyword evidence="4" id="KW-1185">Reference proteome</keyword>
<reference evidence="3 4" key="1">
    <citation type="submission" date="2018-10" db="EMBL/GenBank/DDBJ databases">
        <title>Genome Sequence of Cohnella sp.</title>
        <authorList>
            <person name="Srinivasan S."/>
            <person name="Kim M.K."/>
        </authorList>
    </citation>
    <scope>NUCLEOTIDE SEQUENCE [LARGE SCALE GENOMIC DNA]</scope>
    <source>
        <strain evidence="3 4">18JY8-7</strain>
    </source>
</reference>
<gene>
    <name evidence="3" type="ORF">EAV92_04680</name>
</gene>
<keyword evidence="1" id="KW-0812">Transmembrane</keyword>
<dbReference type="KEGG" id="coh:EAV92_04680"/>
<organism evidence="3 4">
    <name type="scientific">Cohnella candidum</name>
    <dbReference type="NCBI Taxonomy" id="2674991"/>
    <lineage>
        <taxon>Bacteria</taxon>
        <taxon>Bacillati</taxon>
        <taxon>Bacillota</taxon>
        <taxon>Bacilli</taxon>
        <taxon>Bacillales</taxon>
        <taxon>Paenibacillaceae</taxon>
        <taxon>Cohnella</taxon>
    </lineage>
</organism>
<feature type="domain" description="DUF1468" evidence="2">
    <location>
        <begin position="8"/>
        <end position="145"/>
    </location>
</feature>
<evidence type="ECO:0000259" key="2">
    <source>
        <dbReference type="Pfam" id="PF07331"/>
    </source>
</evidence>
<feature type="transmembrane region" description="Helical" evidence="1">
    <location>
        <begin position="118"/>
        <end position="140"/>
    </location>
</feature>
<keyword evidence="1" id="KW-0472">Membrane</keyword>
<proteinExistence type="predicted"/>
<keyword evidence="1" id="KW-1133">Transmembrane helix</keyword>